<dbReference type="Pfam" id="PF17904">
    <property type="entry name" value="KH_9"/>
    <property type="match status" value="1"/>
</dbReference>
<sequence length="137" mass="15225">SISACNLPYDLVRLPSSVPPKLNCHEGDLVEAHIKCMEGTGELGFGWVQARVLALKGDFVVLDLPSSTNTKDIVSLDKIRPVNRNPNLTYACFKTTKIEVPEDMRDYSQKNEAHLDFQKAVDNILVTYDSSSNCIII</sequence>
<dbReference type="GO" id="GO:0048513">
    <property type="term" value="P:animal organ development"/>
    <property type="evidence" value="ECO:0007669"/>
    <property type="project" value="TreeGrafter"/>
</dbReference>
<dbReference type="GO" id="GO:0043488">
    <property type="term" value="P:regulation of mRNA stability"/>
    <property type="evidence" value="ECO:0007669"/>
    <property type="project" value="TreeGrafter"/>
</dbReference>
<feature type="domain" description="Synaptic functional regulator FMRP KH0" evidence="1">
    <location>
        <begin position="93"/>
        <end position="136"/>
    </location>
</feature>
<dbReference type="GO" id="GO:0098793">
    <property type="term" value="C:presynapse"/>
    <property type="evidence" value="ECO:0007669"/>
    <property type="project" value="GOC"/>
</dbReference>
<dbReference type="GO" id="GO:0051028">
    <property type="term" value="P:mRNA transport"/>
    <property type="evidence" value="ECO:0007669"/>
    <property type="project" value="TreeGrafter"/>
</dbReference>
<dbReference type="GO" id="GO:0099577">
    <property type="term" value="P:regulation of translation at presynapse, modulating synaptic transmission"/>
    <property type="evidence" value="ECO:0007669"/>
    <property type="project" value="TreeGrafter"/>
</dbReference>
<dbReference type="PANTHER" id="PTHR10603">
    <property type="entry name" value="FRAGILE X MENTAL RETARDATION SYNDROME-RELATED PROTEIN"/>
    <property type="match status" value="1"/>
</dbReference>
<keyword evidence="2" id="KW-1185">Reference proteome</keyword>
<dbReference type="InterPro" id="IPR040472">
    <property type="entry name" value="FMRP_KH0"/>
</dbReference>
<dbReference type="GO" id="GO:0010494">
    <property type="term" value="C:cytoplasmic stress granule"/>
    <property type="evidence" value="ECO:0007669"/>
    <property type="project" value="TreeGrafter"/>
</dbReference>
<organism evidence="2 3">
    <name type="scientific">Romanomermis culicivorax</name>
    <name type="common">Nematode worm</name>
    <dbReference type="NCBI Taxonomy" id="13658"/>
    <lineage>
        <taxon>Eukaryota</taxon>
        <taxon>Metazoa</taxon>
        <taxon>Ecdysozoa</taxon>
        <taxon>Nematoda</taxon>
        <taxon>Enoplea</taxon>
        <taxon>Dorylaimia</taxon>
        <taxon>Mermithida</taxon>
        <taxon>Mermithoidea</taxon>
        <taxon>Mermithidae</taxon>
        <taxon>Romanomermis</taxon>
    </lineage>
</organism>
<dbReference type="Gene3D" id="2.30.30.140">
    <property type="match status" value="1"/>
</dbReference>
<dbReference type="WBParaSite" id="nRc.2.0.1.t22790-RA">
    <property type="protein sequence ID" value="nRc.2.0.1.t22790-RA"/>
    <property type="gene ID" value="nRc.2.0.1.g22790"/>
</dbReference>
<dbReference type="GO" id="GO:0048170">
    <property type="term" value="P:positive regulation of long-term neuronal synaptic plasticity"/>
    <property type="evidence" value="ECO:0007669"/>
    <property type="project" value="TreeGrafter"/>
</dbReference>
<accession>A0A915JAI6</accession>
<dbReference type="GO" id="GO:0005634">
    <property type="term" value="C:nucleus"/>
    <property type="evidence" value="ECO:0007669"/>
    <property type="project" value="TreeGrafter"/>
</dbReference>
<dbReference type="AlphaFoldDB" id="A0A915JAI6"/>
<evidence type="ECO:0000313" key="2">
    <source>
        <dbReference type="Proteomes" id="UP000887565"/>
    </source>
</evidence>
<reference evidence="3" key="1">
    <citation type="submission" date="2022-11" db="UniProtKB">
        <authorList>
            <consortium name="WormBaseParasite"/>
        </authorList>
    </citation>
    <scope>IDENTIFICATION</scope>
</reference>
<dbReference type="Proteomes" id="UP000887565">
    <property type="component" value="Unplaced"/>
</dbReference>
<proteinExistence type="predicted"/>
<evidence type="ECO:0000259" key="1">
    <source>
        <dbReference type="Pfam" id="PF17904"/>
    </source>
</evidence>
<dbReference type="PANTHER" id="PTHR10603:SF7">
    <property type="entry name" value="FRAGILE X MESSENGER RIBONUCLEOPROTEIN 1 HOMOLOG"/>
    <property type="match status" value="1"/>
</dbReference>
<protein>
    <submittedName>
        <fullName evidence="3">Synaptic functional regulator FMRP KH0 domain-containing protein</fullName>
    </submittedName>
</protein>
<name>A0A915JAI6_ROMCU</name>
<dbReference type="GO" id="GO:0003730">
    <property type="term" value="F:mRNA 3'-UTR binding"/>
    <property type="evidence" value="ECO:0007669"/>
    <property type="project" value="TreeGrafter"/>
</dbReference>
<dbReference type="GO" id="GO:0043005">
    <property type="term" value="C:neuron projection"/>
    <property type="evidence" value="ECO:0007669"/>
    <property type="project" value="TreeGrafter"/>
</dbReference>
<dbReference type="GO" id="GO:0045727">
    <property type="term" value="P:positive regulation of translation"/>
    <property type="evidence" value="ECO:0007669"/>
    <property type="project" value="TreeGrafter"/>
</dbReference>
<evidence type="ECO:0000313" key="3">
    <source>
        <dbReference type="WBParaSite" id="nRc.2.0.1.t22790-RA"/>
    </source>
</evidence>
<dbReference type="InterPro" id="IPR040148">
    <property type="entry name" value="FMR1"/>
</dbReference>
<dbReference type="GO" id="GO:0045182">
    <property type="term" value="F:translation regulator activity"/>
    <property type="evidence" value="ECO:0007669"/>
    <property type="project" value="TreeGrafter"/>
</dbReference>